<accession>A0ABT6P5W2</accession>
<dbReference type="RefSeq" id="WP_136971604.1">
    <property type="nucleotide sequence ID" value="NZ_JARZHI010000064.1"/>
</dbReference>
<name>A0ABT6P5W2_9BACT</name>
<evidence type="ECO:0008006" key="3">
    <source>
        <dbReference type="Google" id="ProtNLM"/>
    </source>
</evidence>
<protein>
    <recommendedName>
        <fullName evidence="3">Lipoprotein</fullName>
    </recommendedName>
</protein>
<reference evidence="1 2" key="1">
    <citation type="submission" date="2023-04" db="EMBL/GenBank/DDBJ databases">
        <title>The genome sequence of Polyangium sorediatum DSM14670.</title>
        <authorList>
            <person name="Zhang X."/>
        </authorList>
    </citation>
    <scope>NUCLEOTIDE SEQUENCE [LARGE SCALE GENOMIC DNA]</scope>
    <source>
        <strain evidence="1 2">DSM 14670</strain>
    </source>
</reference>
<comment type="caution">
    <text evidence="1">The sequence shown here is derived from an EMBL/GenBank/DDBJ whole genome shotgun (WGS) entry which is preliminary data.</text>
</comment>
<dbReference type="Proteomes" id="UP001160301">
    <property type="component" value="Unassembled WGS sequence"/>
</dbReference>
<organism evidence="1 2">
    <name type="scientific">Polyangium sorediatum</name>
    <dbReference type="NCBI Taxonomy" id="889274"/>
    <lineage>
        <taxon>Bacteria</taxon>
        <taxon>Pseudomonadati</taxon>
        <taxon>Myxococcota</taxon>
        <taxon>Polyangia</taxon>
        <taxon>Polyangiales</taxon>
        <taxon>Polyangiaceae</taxon>
        <taxon>Polyangium</taxon>
    </lineage>
</organism>
<evidence type="ECO:0000313" key="2">
    <source>
        <dbReference type="Proteomes" id="UP001160301"/>
    </source>
</evidence>
<dbReference type="EMBL" id="JARZHI010000064">
    <property type="protein sequence ID" value="MDI1435692.1"/>
    <property type="molecule type" value="Genomic_DNA"/>
</dbReference>
<keyword evidence="2" id="KW-1185">Reference proteome</keyword>
<evidence type="ECO:0000313" key="1">
    <source>
        <dbReference type="EMBL" id="MDI1435692.1"/>
    </source>
</evidence>
<sequence length="170" mass="18989">MTGLNGRVARIVRAAVRRASVIMTAAMAVIALEGCTFGDEAERAYRVDGLIDDNCVPMECLFVCCQGWAYKPEPRLRGGNLPGHVCEEVRKKHPDYSEYIYLMGQPENLCANDFKYFESGYCYDIQPPDAIKEFSPDGQPLHSGLSFSVCPPRGQEAAHPLEDLEFIYTE</sequence>
<gene>
    <name evidence="1" type="ORF">QHF89_39680</name>
</gene>
<proteinExistence type="predicted"/>